<keyword evidence="6" id="KW-1185">Reference proteome</keyword>
<dbReference type="PROSITE" id="PS51257">
    <property type="entry name" value="PROKAR_LIPOPROTEIN"/>
    <property type="match status" value="1"/>
</dbReference>
<dbReference type="SUPFAM" id="SSF48452">
    <property type="entry name" value="TPR-like"/>
    <property type="match status" value="1"/>
</dbReference>
<gene>
    <name evidence="5" type="primary">nlpI</name>
    <name evidence="5" type="ORF">ACFODT_01315</name>
</gene>
<proteinExistence type="predicted"/>
<keyword evidence="4" id="KW-0732">Signal</keyword>
<evidence type="ECO:0000313" key="6">
    <source>
        <dbReference type="Proteomes" id="UP001595384"/>
    </source>
</evidence>
<reference evidence="6" key="1">
    <citation type="journal article" date="2019" name="Int. J. Syst. Evol. Microbiol.">
        <title>The Global Catalogue of Microorganisms (GCM) 10K type strain sequencing project: providing services to taxonomists for standard genome sequencing and annotation.</title>
        <authorList>
            <consortium name="The Broad Institute Genomics Platform"/>
            <consortium name="The Broad Institute Genome Sequencing Center for Infectious Disease"/>
            <person name="Wu L."/>
            <person name="Ma J."/>
        </authorList>
    </citation>
    <scope>NUCLEOTIDE SEQUENCE [LARGE SCALE GENOMIC DNA]</scope>
    <source>
        <strain evidence="6">KCTC 62784</strain>
    </source>
</reference>
<feature type="chain" id="PRO_5046201697" evidence="4">
    <location>
        <begin position="23"/>
        <end position="293"/>
    </location>
</feature>
<dbReference type="PROSITE" id="PS50005">
    <property type="entry name" value="TPR"/>
    <property type="match status" value="2"/>
</dbReference>
<organism evidence="5 6">
    <name type="scientific">Vibrio zhugei</name>
    <dbReference type="NCBI Taxonomy" id="2479546"/>
    <lineage>
        <taxon>Bacteria</taxon>
        <taxon>Pseudomonadati</taxon>
        <taxon>Pseudomonadota</taxon>
        <taxon>Gammaproteobacteria</taxon>
        <taxon>Vibrionales</taxon>
        <taxon>Vibrionaceae</taxon>
        <taxon>Vibrio</taxon>
    </lineage>
</organism>
<keyword evidence="2 3" id="KW-0802">TPR repeat</keyword>
<comment type="caution">
    <text evidence="5">The sequence shown here is derived from an EMBL/GenBank/DDBJ whole genome shotgun (WGS) entry which is preliminary data.</text>
</comment>
<dbReference type="InterPro" id="IPR011990">
    <property type="entry name" value="TPR-like_helical_dom_sf"/>
</dbReference>
<feature type="repeat" description="TPR" evidence="3">
    <location>
        <begin position="100"/>
        <end position="133"/>
    </location>
</feature>
<keyword evidence="5" id="KW-0449">Lipoprotein</keyword>
<dbReference type="Gene3D" id="1.25.40.10">
    <property type="entry name" value="Tetratricopeptide repeat domain"/>
    <property type="match status" value="1"/>
</dbReference>
<evidence type="ECO:0000256" key="4">
    <source>
        <dbReference type="SAM" id="SignalP"/>
    </source>
</evidence>
<dbReference type="SMART" id="SM00028">
    <property type="entry name" value="TPR"/>
    <property type="match status" value="4"/>
</dbReference>
<dbReference type="PANTHER" id="PTHR44858:SF1">
    <property type="entry name" value="UDP-N-ACETYLGLUCOSAMINE--PEPTIDE N-ACETYLGLUCOSAMINYLTRANSFERASE SPINDLY-RELATED"/>
    <property type="match status" value="1"/>
</dbReference>
<dbReference type="NCBIfam" id="NF008391">
    <property type="entry name" value="PRK11189.1"/>
    <property type="match status" value="1"/>
</dbReference>
<dbReference type="EMBL" id="JBHRSE010000006">
    <property type="protein sequence ID" value="MFC3022479.1"/>
    <property type="molecule type" value="Genomic_DNA"/>
</dbReference>
<feature type="repeat" description="TPR" evidence="3">
    <location>
        <begin position="237"/>
        <end position="270"/>
    </location>
</feature>
<keyword evidence="1" id="KW-0677">Repeat</keyword>
<dbReference type="RefSeq" id="WP_123016798.1">
    <property type="nucleotide sequence ID" value="NZ_AP024911.1"/>
</dbReference>
<sequence>MKWFRTLAVSVAMTLVAGCAHQSPPKTQWVYAPMAIPLQNSVKDEVQIARLSELLQRQDISDNVRSRMLNQRGNAYDNVGLQDLARLDFSQSIAINPKQPAVFNMLGVFYTGVNKHDAAYDAFDSALDLDPKNAFALRNRAVALYYGERPELGLEDMAKLAKLQPHDPFNALWVYFMQYEQDPQHAKKVLLNEYSVHNDQWGWNLVALTLGEVSEEQVLKSILDSTHDNELLAHRLTETYFYLGKRYQLQGRYAHALSLFKLAISLNVQEYVEYRYSFLELENIYKSLRQTKQ</sequence>
<dbReference type="InterPro" id="IPR050498">
    <property type="entry name" value="Ycf3"/>
</dbReference>
<dbReference type="Proteomes" id="UP001595384">
    <property type="component" value="Unassembled WGS sequence"/>
</dbReference>
<dbReference type="Pfam" id="PF13181">
    <property type="entry name" value="TPR_8"/>
    <property type="match status" value="1"/>
</dbReference>
<feature type="signal peptide" evidence="4">
    <location>
        <begin position="1"/>
        <end position="22"/>
    </location>
</feature>
<evidence type="ECO:0000313" key="5">
    <source>
        <dbReference type="EMBL" id="MFC3022479.1"/>
    </source>
</evidence>
<dbReference type="InterPro" id="IPR019734">
    <property type="entry name" value="TPR_rpt"/>
</dbReference>
<evidence type="ECO:0000256" key="2">
    <source>
        <dbReference type="ARBA" id="ARBA00022803"/>
    </source>
</evidence>
<name>A0ABV7C4Y0_9VIBR</name>
<accession>A0ABV7C4Y0</accession>
<protein>
    <submittedName>
        <fullName evidence="5">Lipoprotein NlpI</fullName>
    </submittedName>
</protein>
<dbReference type="PANTHER" id="PTHR44858">
    <property type="entry name" value="TETRATRICOPEPTIDE REPEAT PROTEIN 6"/>
    <property type="match status" value="1"/>
</dbReference>
<evidence type="ECO:0000256" key="1">
    <source>
        <dbReference type="ARBA" id="ARBA00022737"/>
    </source>
</evidence>
<evidence type="ECO:0000256" key="3">
    <source>
        <dbReference type="PROSITE-ProRule" id="PRU00339"/>
    </source>
</evidence>